<accession>M7XE52</accession>
<protein>
    <submittedName>
        <fullName evidence="1">Uncharacterized protein</fullName>
    </submittedName>
</protein>
<gene>
    <name evidence="1" type="ORF">C943_00824</name>
</gene>
<dbReference type="EMBL" id="AMZY02000011">
    <property type="protein sequence ID" value="EMS32818.1"/>
    <property type="molecule type" value="Genomic_DNA"/>
</dbReference>
<dbReference type="Proteomes" id="UP000010953">
    <property type="component" value="Unassembled WGS sequence"/>
</dbReference>
<dbReference type="AlphaFoldDB" id="M7XE52"/>
<name>M7XE52_9BACT</name>
<organism evidence="1 2">
    <name type="scientific">Mariniradius saccharolyticus AK6</name>
    <dbReference type="NCBI Taxonomy" id="1239962"/>
    <lineage>
        <taxon>Bacteria</taxon>
        <taxon>Pseudomonadati</taxon>
        <taxon>Bacteroidota</taxon>
        <taxon>Cytophagia</taxon>
        <taxon>Cytophagales</taxon>
        <taxon>Cyclobacteriaceae</taxon>
        <taxon>Mariniradius</taxon>
    </lineage>
</organism>
<dbReference type="InParanoid" id="M7XE52"/>
<comment type="caution">
    <text evidence="1">The sequence shown here is derived from an EMBL/GenBank/DDBJ whole genome shotgun (WGS) entry which is preliminary data.</text>
</comment>
<reference evidence="1" key="1">
    <citation type="submission" date="2013-01" db="EMBL/GenBank/DDBJ databases">
        <title>Genome assembly of Mariniradius saccharolyticus AK6.</title>
        <authorList>
            <person name="Vaidya B."/>
            <person name="Khatri I."/>
            <person name="Tanuku N.R.S."/>
            <person name="Subramanian S."/>
            <person name="Pinnaka A."/>
        </authorList>
    </citation>
    <scope>NUCLEOTIDE SEQUENCE [LARGE SCALE GENOMIC DNA]</scope>
    <source>
        <strain evidence="1">AK6</strain>
    </source>
</reference>
<evidence type="ECO:0000313" key="1">
    <source>
        <dbReference type="EMBL" id="EMS32818.1"/>
    </source>
</evidence>
<evidence type="ECO:0000313" key="2">
    <source>
        <dbReference type="Proteomes" id="UP000010953"/>
    </source>
</evidence>
<keyword evidence="2" id="KW-1185">Reference proteome</keyword>
<sequence length="38" mass="4560">MRKNTFHRLTFWIIKNKGRIFIPATPKNRYIMAPSSPK</sequence>
<proteinExistence type="predicted"/>